<evidence type="ECO:0000313" key="17">
    <source>
        <dbReference type="Proteomes" id="UP001235723"/>
    </source>
</evidence>
<evidence type="ECO:0000256" key="11">
    <source>
        <dbReference type="RuleBase" id="RU003691"/>
    </source>
</evidence>
<keyword evidence="2 11" id="KW-0285">Flavoprotein</keyword>
<dbReference type="InterPro" id="IPR012999">
    <property type="entry name" value="Pyr_OxRdtase_I_AS"/>
</dbReference>
<feature type="binding site" evidence="9">
    <location>
        <position position="292"/>
    </location>
    <ligand>
        <name>FAD</name>
        <dbReference type="ChEBI" id="CHEBI:57692"/>
    </ligand>
</feature>
<feature type="binding site" evidence="9">
    <location>
        <position position="188"/>
    </location>
    <ligand>
        <name>NAD(+)</name>
        <dbReference type="ChEBI" id="CHEBI:57540"/>
    </ligand>
</feature>
<dbReference type="Proteomes" id="UP000254454">
    <property type="component" value="Unassembled WGS sequence"/>
</dbReference>
<keyword evidence="3 9" id="KW-0274">FAD</keyword>
<dbReference type="Gene3D" id="3.50.50.60">
    <property type="entry name" value="FAD/NAD(P)-binding domain"/>
    <property type="match status" value="2"/>
</dbReference>
<evidence type="ECO:0000256" key="5">
    <source>
        <dbReference type="ARBA" id="ARBA00023002"/>
    </source>
</evidence>
<feature type="disulfide bond" description="Redox-active" evidence="10">
    <location>
        <begin position="43"/>
        <end position="48"/>
    </location>
</feature>
<evidence type="ECO:0000313" key="16">
    <source>
        <dbReference type="Proteomes" id="UP000254454"/>
    </source>
</evidence>
<evidence type="ECO:0000259" key="12">
    <source>
        <dbReference type="Pfam" id="PF02852"/>
    </source>
</evidence>
<dbReference type="PANTHER" id="PTHR43014">
    <property type="entry name" value="MERCURIC REDUCTASE"/>
    <property type="match status" value="1"/>
</dbReference>
<comment type="caution">
    <text evidence="15">The sequence shown here is derived from an EMBL/GenBank/DDBJ whole genome shotgun (WGS) entry which is preliminary data.</text>
</comment>
<dbReference type="InterPro" id="IPR004099">
    <property type="entry name" value="Pyr_nucl-diS_OxRdtase_dimer"/>
</dbReference>
<evidence type="ECO:0000256" key="6">
    <source>
        <dbReference type="ARBA" id="ARBA00023157"/>
    </source>
</evidence>
<dbReference type="EMBL" id="JAHCRT010000018">
    <property type="protein sequence ID" value="MDQ9295396.1"/>
    <property type="molecule type" value="Genomic_DNA"/>
</dbReference>
<proteinExistence type="inferred from homology"/>
<keyword evidence="9" id="KW-0520">NAD</keyword>
<dbReference type="PRINTS" id="PR00411">
    <property type="entry name" value="PNDRDTASEI"/>
</dbReference>
<dbReference type="GO" id="GO:0016152">
    <property type="term" value="F:mercury (II) reductase (NADP+) activity"/>
    <property type="evidence" value="ECO:0007669"/>
    <property type="project" value="UniProtKB-EC"/>
</dbReference>
<evidence type="ECO:0000259" key="13">
    <source>
        <dbReference type="Pfam" id="PF07992"/>
    </source>
</evidence>
<evidence type="ECO:0000256" key="2">
    <source>
        <dbReference type="ARBA" id="ARBA00022630"/>
    </source>
</evidence>
<organism evidence="15 16">
    <name type="scientific">Escherichia marmotae</name>
    <dbReference type="NCBI Taxonomy" id="1499973"/>
    <lineage>
        <taxon>Bacteria</taxon>
        <taxon>Pseudomonadati</taxon>
        <taxon>Pseudomonadota</taxon>
        <taxon>Gammaproteobacteria</taxon>
        <taxon>Enterobacterales</taxon>
        <taxon>Enterobacteriaceae</taxon>
        <taxon>Escherichia</taxon>
    </lineage>
</organism>
<feature type="binding site" evidence="9">
    <location>
        <position position="251"/>
    </location>
    <ligand>
        <name>NAD(+)</name>
        <dbReference type="ChEBI" id="CHEBI:57540"/>
    </ligand>
</feature>
<dbReference type="Pfam" id="PF02852">
    <property type="entry name" value="Pyr_redox_dim"/>
    <property type="match status" value="1"/>
</dbReference>
<evidence type="ECO:0000256" key="3">
    <source>
        <dbReference type="ARBA" id="ARBA00022827"/>
    </source>
</evidence>
<dbReference type="Gene3D" id="3.30.390.30">
    <property type="match status" value="1"/>
</dbReference>
<keyword evidence="7 11" id="KW-0676">Redox-active center</keyword>
<dbReference type="FunFam" id="3.50.50.60:FF:000128">
    <property type="entry name" value="Pyridine nucleotide-disulfide oxidoreductase YkgC"/>
    <property type="match status" value="1"/>
</dbReference>
<dbReference type="FunFam" id="3.30.390.30:FF:000001">
    <property type="entry name" value="Dihydrolipoyl dehydrogenase"/>
    <property type="match status" value="1"/>
</dbReference>
<dbReference type="InterPro" id="IPR054847">
    <property type="entry name" value="chlor_oxi_RclA"/>
</dbReference>
<evidence type="ECO:0000256" key="10">
    <source>
        <dbReference type="PIRSR" id="PIRSR000350-4"/>
    </source>
</evidence>
<dbReference type="Proteomes" id="UP001235723">
    <property type="component" value="Unassembled WGS sequence"/>
</dbReference>
<evidence type="ECO:0000256" key="9">
    <source>
        <dbReference type="PIRSR" id="PIRSR000350-3"/>
    </source>
</evidence>
<keyword evidence="17" id="KW-1185">Reference proteome</keyword>
<feature type="active site" description="Proton acceptor" evidence="8">
    <location>
        <position position="426"/>
    </location>
</feature>
<accession>A0A370UZS8</accession>
<dbReference type="AlphaFoldDB" id="A0A370UZS8"/>
<dbReference type="GO" id="GO:0016668">
    <property type="term" value="F:oxidoreductase activity, acting on a sulfur group of donors, NAD(P) as acceptor"/>
    <property type="evidence" value="ECO:0007669"/>
    <property type="project" value="InterPro"/>
</dbReference>
<dbReference type="PRINTS" id="PR00368">
    <property type="entry name" value="FADPNR"/>
</dbReference>
<dbReference type="SUPFAM" id="SSF55424">
    <property type="entry name" value="FAD/NAD-linked reductases, dimerisation (C-terminal) domain"/>
    <property type="match status" value="1"/>
</dbReference>
<dbReference type="PIRSF" id="PIRSF000350">
    <property type="entry name" value="Mercury_reductase_MerA"/>
    <property type="match status" value="1"/>
</dbReference>
<comment type="cofactor">
    <cofactor evidence="9">
        <name>FAD</name>
        <dbReference type="ChEBI" id="CHEBI:57692"/>
    </cofactor>
    <text evidence="9">Binds 1 FAD per subunit.</text>
</comment>
<name>A0A370UZS8_9ESCH</name>
<reference evidence="15 16" key="1">
    <citation type="submission" date="2018-06" db="EMBL/GenBank/DDBJ databases">
        <title>Recombination Drives Gene Content and Phenotype Evolution in Wild Type E. coli Strains.</title>
        <authorList>
            <person name="Field C.M."/>
            <person name="Silander O.K."/>
            <person name="Van Nimwegen E."/>
        </authorList>
    </citation>
    <scope>NUCLEOTIDE SEQUENCE [LARGE SCALE GENOMIC DNA]</scope>
    <source>
        <strain evidence="15 16">SC344</strain>
    </source>
</reference>
<evidence type="ECO:0000256" key="1">
    <source>
        <dbReference type="ARBA" id="ARBA00007532"/>
    </source>
</evidence>
<evidence type="ECO:0000256" key="8">
    <source>
        <dbReference type="PIRSR" id="PIRSR000350-2"/>
    </source>
</evidence>
<keyword evidence="5 11" id="KW-0560">Oxidoreductase</keyword>
<dbReference type="EC" id="1.16.1.1" evidence="15"/>
<protein>
    <submittedName>
        <fullName evidence="15">Mercuric reductase</fullName>
        <ecNumber evidence="15">1.16.1.1</ecNumber>
    </submittedName>
    <submittedName>
        <fullName evidence="14">Pyridine nucleotide-disulfide oxidoreductase</fullName>
    </submittedName>
</protein>
<evidence type="ECO:0000313" key="15">
    <source>
        <dbReference type="EMBL" id="RDR20243.1"/>
    </source>
</evidence>
<evidence type="ECO:0000256" key="4">
    <source>
        <dbReference type="ARBA" id="ARBA00022857"/>
    </source>
</evidence>
<sequence>MNKYQAVIIGFGKAGKTLAVTLAKAGWRVALIEQSNAMYGGTCINIGCIPTKTLVHDAQQHVDFASAMQRKDEVVSLLRDKNFHNLADMTNIDVIDGQAEFIDNHILRIHRPEGNLEISGEKIFINTGAQTVIPPIPGITTTPGVYDSTGLLNLKELPEHLGILGGGYIGVEFASMFANFGSKVTIFEAAPLFLPREDRDIADNIATILREQGVDIILNAHVERISHDENKVQVHTGHAQLAVNALLIASGRQPATASLKPGNAGVAVNERGAIVVDKQLHTTADNIWAMGDVTGGLQFTYISLDDFRIVRDELLGEGKRSTDDRKNVPYSVFMTPPLSRVGITEEQARESGADIQVATLPVTAIPRARVMNDTRGVLKAIVDNKTQRILGASLLCVDSHEMINIVKMVMDAGLPYSVLRDQIFTHPSMSESLNDLFSLVK</sequence>
<dbReference type="InterPro" id="IPR036188">
    <property type="entry name" value="FAD/NAD-bd_sf"/>
</dbReference>
<feature type="domain" description="Pyridine nucleotide-disulphide oxidoreductase dimerisation" evidence="12">
    <location>
        <begin position="328"/>
        <end position="435"/>
    </location>
</feature>
<dbReference type="InterPro" id="IPR023753">
    <property type="entry name" value="FAD/NAD-binding_dom"/>
</dbReference>
<reference evidence="14 17" key="2">
    <citation type="submission" date="2021-05" db="EMBL/GenBank/DDBJ databases">
        <title>Genome sequence of E. marmotae isolates.</title>
        <authorList>
            <person name="Binsker U."/>
            <person name="Hammerl J.A."/>
        </authorList>
    </citation>
    <scope>NUCLEOTIDE SEQUENCE [LARGE SCALE GENOMIC DNA]</scope>
    <source>
        <strain evidence="14 17">21-MO00586</strain>
    </source>
</reference>
<dbReference type="NCBIfam" id="NF005572">
    <property type="entry name" value="PRK07251.1"/>
    <property type="match status" value="1"/>
</dbReference>
<keyword evidence="9" id="KW-0547">Nucleotide-binding</keyword>
<feature type="binding site" evidence="9">
    <location>
        <position position="52"/>
    </location>
    <ligand>
        <name>FAD</name>
        <dbReference type="ChEBI" id="CHEBI:57692"/>
    </ligand>
</feature>
<dbReference type="GO" id="GO:0006979">
    <property type="term" value="P:response to oxidative stress"/>
    <property type="evidence" value="ECO:0007669"/>
    <property type="project" value="UniProtKB-ARBA"/>
</dbReference>
<dbReference type="PROSITE" id="PS00076">
    <property type="entry name" value="PYRIDINE_REDOX_1"/>
    <property type="match status" value="1"/>
</dbReference>
<keyword evidence="6" id="KW-1015">Disulfide bond</keyword>
<dbReference type="RefSeq" id="WP_105268182.1">
    <property type="nucleotide sequence ID" value="NZ_CP072689.1"/>
</dbReference>
<evidence type="ECO:0000256" key="7">
    <source>
        <dbReference type="ARBA" id="ARBA00023284"/>
    </source>
</evidence>
<feature type="domain" description="FAD/NAD(P)-binding" evidence="13">
    <location>
        <begin position="4"/>
        <end position="301"/>
    </location>
</feature>
<gene>
    <name evidence="15" type="primary">merA</name>
    <name evidence="15" type="ORF">C4A13_00266</name>
    <name evidence="14" type="ORF">KJE03_18320</name>
</gene>
<comment type="similarity">
    <text evidence="1 11">Belongs to the class-I pyridine nucleotide-disulfide oxidoreductase family.</text>
</comment>
<feature type="binding site" evidence="9">
    <location>
        <begin position="165"/>
        <end position="172"/>
    </location>
    <ligand>
        <name>NAD(+)</name>
        <dbReference type="ChEBI" id="CHEBI:57540"/>
    </ligand>
</feature>
<dbReference type="InterPro" id="IPR016156">
    <property type="entry name" value="FAD/NAD-linked_Rdtase_dimer_sf"/>
</dbReference>
<dbReference type="NCBIfam" id="NF040477">
    <property type="entry name" value="chlor_oxi_RclA"/>
    <property type="match status" value="1"/>
</dbReference>
<dbReference type="PANTHER" id="PTHR43014:SF4">
    <property type="entry name" value="PYRIDINE NUCLEOTIDE-DISULFIDE OXIDOREDUCTASE RCLA-RELATED"/>
    <property type="match status" value="1"/>
</dbReference>
<dbReference type="InterPro" id="IPR001100">
    <property type="entry name" value="Pyr_nuc-diS_OxRdtase"/>
</dbReference>
<dbReference type="SUPFAM" id="SSF51905">
    <property type="entry name" value="FAD/NAD(P)-binding domain"/>
    <property type="match status" value="1"/>
</dbReference>
<dbReference type="GeneID" id="86945228"/>
<evidence type="ECO:0000313" key="14">
    <source>
        <dbReference type="EMBL" id="MDQ9295396.1"/>
    </source>
</evidence>
<dbReference type="Pfam" id="PF07992">
    <property type="entry name" value="Pyr_redox_2"/>
    <property type="match status" value="1"/>
</dbReference>
<keyword evidence="4" id="KW-0521">NADP</keyword>
<dbReference type="GO" id="GO:0050660">
    <property type="term" value="F:flavin adenine dinucleotide binding"/>
    <property type="evidence" value="ECO:0007669"/>
    <property type="project" value="TreeGrafter"/>
</dbReference>
<dbReference type="GO" id="GO:0003955">
    <property type="term" value="F:NAD(P)H dehydrogenase (quinone) activity"/>
    <property type="evidence" value="ECO:0007669"/>
    <property type="project" value="TreeGrafter"/>
</dbReference>
<dbReference type="EMBL" id="QONO01000297">
    <property type="protein sequence ID" value="RDR20243.1"/>
    <property type="molecule type" value="Genomic_DNA"/>
</dbReference>